<accession>W8RW94</accession>
<keyword evidence="3" id="KW-1185">Reference proteome</keyword>
<dbReference type="eggNOG" id="ENOG5033DAJ">
    <property type="taxonomic scope" value="Bacteria"/>
</dbReference>
<sequence>MRRRDPLATHNERVKLRAAFLNALALGFLGFAFLRPLVEGTLTLNLLTVSFFLTGLVLHRAADYILKYLETED</sequence>
<keyword evidence="1" id="KW-0472">Membrane</keyword>
<gene>
    <name evidence="2" type="ORF">roselon_03330</name>
</gene>
<reference evidence="2 3" key="1">
    <citation type="submission" date="2013-03" db="EMBL/GenBank/DDBJ databases">
        <authorList>
            <person name="Fiebig A."/>
            <person name="Goeker M."/>
            <person name="Klenk H.-P.P."/>
        </authorList>
    </citation>
    <scope>NUCLEOTIDE SEQUENCE [LARGE SCALE GENOMIC DNA]</scope>
    <source>
        <strain evidence="3">DSM 19469</strain>
    </source>
</reference>
<dbReference type="HOGENOM" id="CLU_2635661_0_0_5"/>
<dbReference type="KEGG" id="red:roselon_03330"/>
<evidence type="ECO:0008006" key="4">
    <source>
        <dbReference type="Google" id="ProtNLM"/>
    </source>
</evidence>
<dbReference type="Proteomes" id="UP000019593">
    <property type="component" value="Chromosome"/>
</dbReference>
<evidence type="ECO:0000256" key="1">
    <source>
        <dbReference type="SAM" id="Phobius"/>
    </source>
</evidence>
<feature type="transmembrane region" description="Helical" evidence="1">
    <location>
        <begin position="20"/>
        <end position="38"/>
    </location>
</feature>
<name>W8RW94_9RHOB</name>
<proteinExistence type="predicted"/>
<dbReference type="EMBL" id="CP004372">
    <property type="protein sequence ID" value="AHM05588.1"/>
    <property type="molecule type" value="Genomic_DNA"/>
</dbReference>
<dbReference type="STRING" id="1294273.roselon_03330"/>
<dbReference type="OrthoDB" id="7871392at2"/>
<evidence type="ECO:0000313" key="3">
    <source>
        <dbReference type="Proteomes" id="UP000019593"/>
    </source>
</evidence>
<evidence type="ECO:0000313" key="2">
    <source>
        <dbReference type="EMBL" id="AHM05588.1"/>
    </source>
</evidence>
<protein>
    <recommendedName>
        <fullName evidence="4">YrhK domain-containing protein</fullName>
    </recommendedName>
</protein>
<keyword evidence="1" id="KW-0812">Transmembrane</keyword>
<dbReference type="AlphaFoldDB" id="W8RW94"/>
<organism evidence="2 3">
    <name type="scientific">Roseicyclus elongatus DSM 19469</name>
    <dbReference type="NCBI Taxonomy" id="1294273"/>
    <lineage>
        <taxon>Bacteria</taxon>
        <taxon>Pseudomonadati</taxon>
        <taxon>Pseudomonadota</taxon>
        <taxon>Alphaproteobacteria</taxon>
        <taxon>Rhodobacterales</taxon>
        <taxon>Roseobacteraceae</taxon>
        <taxon>Roseicyclus</taxon>
    </lineage>
</organism>
<dbReference type="RefSeq" id="WP_025313218.1">
    <property type="nucleotide sequence ID" value="NZ_CP004372.1"/>
</dbReference>
<feature type="transmembrane region" description="Helical" evidence="1">
    <location>
        <begin position="44"/>
        <end position="62"/>
    </location>
</feature>
<keyword evidence="1" id="KW-1133">Transmembrane helix</keyword>